<feature type="compositionally biased region" description="Polar residues" evidence="1">
    <location>
        <begin position="28"/>
        <end position="38"/>
    </location>
</feature>
<organism evidence="2 3">
    <name type="scientific">Liparis tanakae</name>
    <name type="common">Tanaka's snailfish</name>
    <dbReference type="NCBI Taxonomy" id="230148"/>
    <lineage>
        <taxon>Eukaryota</taxon>
        <taxon>Metazoa</taxon>
        <taxon>Chordata</taxon>
        <taxon>Craniata</taxon>
        <taxon>Vertebrata</taxon>
        <taxon>Euteleostomi</taxon>
        <taxon>Actinopterygii</taxon>
        <taxon>Neopterygii</taxon>
        <taxon>Teleostei</taxon>
        <taxon>Neoteleostei</taxon>
        <taxon>Acanthomorphata</taxon>
        <taxon>Eupercaria</taxon>
        <taxon>Perciformes</taxon>
        <taxon>Cottioidei</taxon>
        <taxon>Cottales</taxon>
        <taxon>Liparidae</taxon>
        <taxon>Liparis</taxon>
    </lineage>
</organism>
<comment type="caution">
    <text evidence="2">The sequence shown here is derived from an EMBL/GenBank/DDBJ whole genome shotgun (WGS) entry which is preliminary data.</text>
</comment>
<name>A0A4Z2EQJ5_9TELE</name>
<feature type="compositionally biased region" description="Basic and acidic residues" evidence="1">
    <location>
        <begin position="1"/>
        <end position="20"/>
    </location>
</feature>
<evidence type="ECO:0000313" key="3">
    <source>
        <dbReference type="Proteomes" id="UP000314294"/>
    </source>
</evidence>
<dbReference type="Proteomes" id="UP000314294">
    <property type="component" value="Unassembled WGS sequence"/>
</dbReference>
<feature type="region of interest" description="Disordered" evidence="1">
    <location>
        <begin position="1"/>
        <end position="57"/>
    </location>
</feature>
<evidence type="ECO:0000256" key="1">
    <source>
        <dbReference type="SAM" id="MobiDB-lite"/>
    </source>
</evidence>
<keyword evidence="3" id="KW-1185">Reference proteome</keyword>
<protein>
    <submittedName>
        <fullName evidence="2">Uncharacterized protein</fullName>
    </submittedName>
</protein>
<accession>A0A4Z2EQJ5</accession>
<feature type="region of interest" description="Disordered" evidence="1">
    <location>
        <begin position="95"/>
        <end position="148"/>
    </location>
</feature>
<dbReference type="EMBL" id="SRLO01003682">
    <property type="protein sequence ID" value="TNN31217.1"/>
    <property type="molecule type" value="Genomic_DNA"/>
</dbReference>
<proteinExistence type="predicted"/>
<evidence type="ECO:0000313" key="2">
    <source>
        <dbReference type="EMBL" id="TNN31217.1"/>
    </source>
</evidence>
<gene>
    <name evidence="2" type="ORF">EYF80_058630</name>
</gene>
<reference evidence="2 3" key="1">
    <citation type="submission" date="2019-03" db="EMBL/GenBank/DDBJ databases">
        <title>First draft genome of Liparis tanakae, snailfish: a comprehensive survey of snailfish specific genes.</title>
        <authorList>
            <person name="Kim W."/>
            <person name="Song I."/>
            <person name="Jeong J.-H."/>
            <person name="Kim D."/>
            <person name="Kim S."/>
            <person name="Ryu S."/>
            <person name="Song J.Y."/>
            <person name="Lee S.K."/>
        </authorList>
    </citation>
    <scope>NUCLEOTIDE SEQUENCE [LARGE SCALE GENOMIC DNA]</scope>
    <source>
        <tissue evidence="2">Muscle</tissue>
    </source>
</reference>
<dbReference type="AlphaFoldDB" id="A0A4Z2EQJ5"/>
<sequence>MEEEGGKMEEEAAKNGRGERGGSIIMINRSSGSTSPPVNTGPRRSGMEACPQRSSGGVSTALLWRRGHSAPLAAWPVAPAPLVLTDADRQLSGPGVVLLADPHGGADEPEAGAALVDHPSGGENSAACDARARNRINVSYDGRSERPT</sequence>